<dbReference type="Proteomes" id="UP000602510">
    <property type="component" value="Unassembled WGS sequence"/>
</dbReference>
<name>A0A833WAY3_PHYIN</name>
<evidence type="ECO:0000313" key="1">
    <source>
        <dbReference type="EMBL" id="KAF4035928.1"/>
    </source>
</evidence>
<protein>
    <recommendedName>
        <fullName evidence="4">RxLR effector protein</fullName>
    </recommendedName>
</protein>
<evidence type="ECO:0008006" key="4">
    <source>
        <dbReference type="Google" id="ProtNLM"/>
    </source>
</evidence>
<keyword evidence="3" id="KW-1185">Reference proteome</keyword>
<proteinExistence type="predicted"/>
<organism evidence="1 3">
    <name type="scientific">Phytophthora infestans</name>
    <name type="common">Potato late blight agent</name>
    <name type="synonym">Botrytis infestans</name>
    <dbReference type="NCBI Taxonomy" id="4787"/>
    <lineage>
        <taxon>Eukaryota</taxon>
        <taxon>Sar</taxon>
        <taxon>Stramenopiles</taxon>
        <taxon>Oomycota</taxon>
        <taxon>Peronosporomycetes</taxon>
        <taxon>Peronosporales</taxon>
        <taxon>Peronosporaceae</taxon>
        <taxon>Phytophthora</taxon>
    </lineage>
</organism>
<comment type="caution">
    <text evidence="1">The sequence shown here is derived from an EMBL/GenBank/DDBJ whole genome shotgun (WGS) entry which is preliminary data.</text>
</comment>
<dbReference type="EMBL" id="JAACNO010002426">
    <property type="protein sequence ID" value="KAF4133243.1"/>
    <property type="molecule type" value="Genomic_DNA"/>
</dbReference>
<gene>
    <name evidence="1" type="ORF">GN244_ATG12044</name>
    <name evidence="2" type="ORF">GN958_ATG17589</name>
</gene>
<dbReference type="Proteomes" id="UP000704712">
    <property type="component" value="Unassembled WGS sequence"/>
</dbReference>
<dbReference type="AlphaFoldDB" id="A0A833WAY3"/>
<sequence length="143" mass="16719">MRLGSTFLLSRVKDDYDERVQDYSSNHGVESIKAAEEERVVNFSGFREWLKAPFKNWPHKGLSTRGETIPEGVAFDFAPETIRAMLKSKRVRGEMFKRWDNHRMEDIKLKIGQVEMSNDAVAKMLVNKKRARPFAILRFDDLR</sequence>
<dbReference type="EMBL" id="WSZM01000288">
    <property type="protein sequence ID" value="KAF4035928.1"/>
    <property type="molecule type" value="Genomic_DNA"/>
</dbReference>
<evidence type="ECO:0000313" key="2">
    <source>
        <dbReference type="EMBL" id="KAF4133243.1"/>
    </source>
</evidence>
<evidence type="ECO:0000313" key="3">
    <source>
        <dbReference type="Proteomes" id="UP000602510"/>
    </source>
</evidence>
<reference evidence="1" key="1">
    <citation type="submission" date="2020-04" db="EMBL/GenBank/DDBJ databases">
        <title>Hybrid Assembly of Korean Phytophthora infestans isolates.</title>
        <authorList>
            <person name="Prokchorchik M."/>
            <person name="Lee Y."/>
            <person name="Seo J."/>
            <person name="Cho J.-H."/>
            <person name="Park Y.-E."/>
            <person name="Jang D.-C."/>
            <person name="Im J.-S."/>
            <person name="Choi J.-G."/>
            <person name="Park H.-J."/>
            <person name="Lee G.-B."/>
            <person name="Lee Y.-G."/>
            <person name="Hong S.-Y."/>
            <person name="Cho K."/>
            <person name="Sohn K.H."/>
        </authorList>
    </citation>
    <scope>NUCLEOTIDE SEQUENCE</scope>
    <source>
        <strain evidence="1">KR_1_A1</strain>
        <strain evidence="2">KR_2_A2</strain>
    </source>
</reference>
<accession>A0A833WAY3</accession>